<dbReference type="PROSITE" id="PS50297">
    <property type="entry name" value="ANK_REP_REGION"/>
    <property type="match status" value="1"/>
</dbReference>
<evidence type="ECO:0000256" key="1">
    <source>
        <dbReference type="PROSITE-ProRule" id="PRU00023"/>
    </source>
</evidence>
<dbReference type="InterPro" id="IPR002110">
    <property type="entry name" value="Ankyrin_rpt"/>
</dbReference>
<dbReference type="SUPFAM" id="SSF48403">
    <property type="entry name" value="Ankyrin repeat"/>
    <property type="match status" value="1"/>
</dbReference>
<gene>
    <name evidence="3" type="ORF">E2562_031366</name>
</gene>
<keyword evidence="1" id="KW-0040">ANK repeat</keyword>
<reference evidence="3 4" key="1">
    <citation type="submission" date="2019-11" db="EMBL/GenBank/DDBJ databases">
        <title>Whole genome sequence of Oryza granulata.</title>
        <authorList>
            <person name="Li W."/>
        </authorList>
    </citation>
    <scope>NUCLEOTIDE SEQUENCE [LARGE SCALE GENOMIC DNA]</scope>
    <source>
        <strain evidence="4">cv. Menghai</strain>
        <tissue evidence="3">Leaf</tissue>
    </source>
</reference>
<feature type="region of interest" description="Disordered" evidence="2">
    <location>
        <begin position="1"/>
        <end position="22"/>
    </location>
</feature>
<dbReference type="Proteomes" id="UP000479710">
    <property type="component" value="Unassembled WGS sequence"/>
</dbReference>
<organism evidence="3 4">
    <name type="scientific">Oryza meyeriana var. granulata</name>
    <dbReference type="NCBI Taxonomy" id="110450"/>
    <lineage>
        <taxon>Eukaryota</taxon>
        <taxon>Viridiplantae</taxon>
        <taxon>Streptophyta</taxon>
        <taxon>Embryophyta</taxon>
        <taxon>Tracheophyta</taxon>
        <taxon>Spermatophyta</taxon>
        <taxon>Magnoliopsida</taxon>
        <taxon>Liliopsida</taxon>
        <taxon>Poales</taxon>
        <taxon>Poaceae</taxon>
        <taxon>BOP clade</taxon>
        <taxon>Oryzoideae</taxon>
        <taxon>Oryzeae</taxon>
        <taxon>Oryzinae</taxon>
        <taxon>Oryza</taxon>
        <taxon>Oryza meyeriana</taxon>
    </lineage>
</organism>
<dbReference type="PANTHER" id="PTHR24121:SF25">
    <property type="entry name" value="PGG DOMAIN-CONTAINING PROTEIN"/>
    <property type="match status" value="1"/>
</dbReference>
<feature type="repeat" description="ANK" evidence="1">
    <location>
        <begin position="97"/>
        <end position="118"/>
    </location>
</feature>
<name>A0A6G1DQH0_9ORYZ</name>
<dbReference type="SMART" id="SM00248">
    <property type="entry name" value="ANK"/>
    <property type="match status" value="3"/>
</dbReference>
<keyword evidence="4" id="KW-1185">Reference proteome</keyword>
<dbReference type="PANTHER" id="PTHR24121">
    <property type="entry name" value="NO MECHANORECEPTOR POTENTIAL C, ISOFORM D-RELATED"/>
    <property type="match status" value="1"/>
</dbReference>
<dbReference type="OrthoDB" id="683657at2759"/>
<accession>A0A6G1DQH0</accession>
<comment type="caution">
    <text evidence="3">The sequence shown here is derived from an EMBL/GenBank/DDBJ whole genome shotgun (WGS) entry which is preliminary data.</text>
</comment>
<evidence type="ECO:0000256" key="2">
    <source>
        <dbReference type="SAM" id="MobiDB-lite"/>
    </source>
</evidence>
<dbReference type="AlphaFoldDB" id="A0A6G1DQH0"/>
<dbReference type="EMBL" id="SPHZ02000006">
    <property type="protein sequence ID" value="KAF0914757.1"/>
    <property type="molecule type" value="Genomic_DNA"/>
</dbReference>
<proteinExistence type="predicted"/>
<sequence length="227" mass="23830">MVATPATRSESPDGLKGVSASNGSKTTLASGAAAQEESACCHPAASAESGLDLEGVTIVGDTALHVVATCGDASNFLRSAGIICRKAQHLLLAQNDKGDTPLHCAVRAGRDQMVSRLIHLAKTEDNSGSSLRLKELLRKENCRNETALQDAVRIGNKGIITKLLEFDPELGSSPIDGTGTSPLYLAVLLDRFDIAKLLHHMSNGNPSYSGPKGQNALHAAVLRDKEP</sequence>
<dbReference type="Gene3D" id="1.25.40.20">
    <property type="entry name" value="Ankyrin repeat-containing domain"/>
    <property type="match status" value="2"/>
</dbReference>
<evidence type="ECO:0000313" key="4">
    <source>
        <dbReference type="Proteomes" id="UP000479710"/>
    </source>
</evidence>
<dbReference type="InterPro" id="IPR036770">
    <property type="entry name" value="Ankyrin_rpt-contain_sf"/>
</dbReference>
<evidence type="ECO:0000313" key="3">
    <source>
        <dbReference type="EMBL" id="KAF0914757.1"/>
    </source>
</evidence>
<dbReference type="PROSITE" id="PS50088">
    <property type="entry name" value="ANK_REPEAT"/>
    <property type="match status" value="1"/>
</dbReference>
<dbReference type="Pfam" id="PF12796">
    <property type="entry name" value="Ank_2"/>
    <property type="match status" value="1"/>
</dbReference>
<protein>
    <submittedName>
        <fullName evidence="3">Uncharacterized protein</fullName>
    </submittedName>
</protein>